<sequence length="90" mass="10041">MPGAVVLTLTTRVNSDSTKDPPFSVNQSHYELWERTGGLEPVLLNPHCFDERSKCRGYSIPHVAFRTTPMQHPQLETSNKSDGAAFPTQN</sequence>
<reference evidence="2" key="2">
    <citation type="journal article" date="2023" name="IMA Fungus">
        <title>Comparative genomic study of the Penicillium genus elucidates a diverse pangenome and 15 lateral gene transfer events.</title>
        <authorList>
            <person name="Petersen C."/>
            <person name="Sorensen T."/>
            <person name="Nielsen M.R."/>
            <person name="Sondergaard T.E."/>
            <person name="Sorensen J.L."/>
            <person name="Fitzpatrick D.A."/>
            <person name="Frisvad J.C."/>
            <person name="Nielsen K.L."/>
        </authorList>
    </citation>
    <scope>NUCLEOTIDE SEQUENCE</scope>
    <source>
        <strain evidence="2">IBT 35673</strain>
    </source>
</reference>
<dbReference type="AlphaFoldDB" id="A0A9W9UAB2"/>
<comment type="caution">
    <text evidence="2">The sequence shown here is derived from an EMBL/GenBank/DDBJ whole genome shotgun (WGS) entry which is preliminary data.</text>
</comment>
<evidence type="ECO:0000256" key="1">
    <source>
        <dbReference type="SAM" id="MobiDB-lite"/>
    </source>
</evidence>
<name>A0A9W9UAB2_PENBR</name>
<dbReference type="EMBL" id="JAPZBQ010000005">
    <property type="protein sequence ID" value="KAJ5329267.1"/>
    <property type="molecule type" value="Genomic_DNA"/>
</dbReference>
<proteinExistence type="predicted"/>
<reference evidence="2" key="1">
    <citation type="submission" date="2022-12" db="EMBL/GenBank/DDBJ databases">
        <authorList>
            <person name="Petersen C."/>
        </authorList>
    </citation>
    <scope>NUCLEOTIDE SEQUENCE</scope>
    <source>
        <strain evidence="2">IBT 35673</strain>
    </source>
</reference>
<dbReference type="Proteomes" id="UP001147695">
    <property type="component" value="Unassembled WGS sequence"/>
</dbReference>
<gene>
    <name evidence="2" type="ORF">N7452_009657</name>
</gene>
<protein>
    <submittedName>
        <fullName evidence="2">Uncharacterized protein</fullName>
    </submittedName>
</protein>
<feature type="region of interest" description="Disordered" evidence="1">
    <location>
        <begin position="69"/>
        <end position="90"/>
    </location>
</feature>
<evidence type="ECO:0000313" key="3">
    <source>
        <dbReference type="Proteomes" id="UP001147695"/>
    </source>
</evidence>
<organism evidence="2 3">
    <name type="scientific">Penicillium brevicompactum</name>
    <dbReference type="NCBI Taxonomy" id="5074"/>
    <lineage>
        <taxon>Eukaryota</taxon>
        <taxon>Fungi</taxon>
        <taxon>Dikarya</taxon>
        <taxon>Ascomycota</taxon>
        <taxon>Pezizomycotina</taxon>
        <taxon>Eurotiomycetes</taxon>
        <taxon>Eurotiomycetidae</taxon>
        <taxon>Eurotiales</taxon>
        <taxon>Aspergillaceae</taxon>
        <taxon>Penicillium</taxon>
    </lineage>
</organism>
<accession>A0A9W9UAB2</accession>
<evidence type="ECO:0000313" key="2">
    <source>
        <dbReference type="EMBL" id="KAJ5329267.1"/>
    </source>
</evidence>